<reference evidence="6 7" key="2">
    <citation type="submission" date="2020-08" db="EMBL/GenBank/DDBJ databases">
        <title>Sequencing the genomes of 1000 actinobacteria strains.</title>
        <authorList>
            <person name="Klenk H.-P."/>
        </authorList>
    </citation>
    <scope>NUCLEOTIDE SEQUENCE [LARGE SCALE GENOMIC DNA]</scope>
    <source>
        <strain evidence="6 7">DSM 44772</strain>
    </source>
</reference>
<name>A0A7W7MZI6_9ACTN</name>
<gene>
    <name evidence="6" type="ORF">F4557_004360</name>
    <name evidence="5" type="ORF">GCM10009546_36940</name>
</gene>
<dbReference type="PANTHER" id="PTHR30483">
    <property type="entry name" value="LEUCINE-SPECIFIC-BINDING PROTEIN"/>
    <property type="match status" value="1"/>
</dbReference>
<dbReference type="InterPro" id="IPR028081">
    <property type="entry name" value="Leu-bd"/>
</dbReference>
<evidence type="ECO:0000313" key="8">
    <source>
        <dbReference type="Proteomes" id="UP001501427"/>
    </source>
</evidence>
<accession>A0A7W7MZI6</accession>
<feature type="domain" description="Leucine-binding protein" evidence="4">
    <location>
        <begin position="42"/>
        <end position="358"/>
    </location>
</feature>
<keyword evidence="2 3" id="KW-0732">Signal</keyword>
<reference evidence="5 8" key="1">
    <citation type="journal article" date="2019" name="Int. J. Syst. Evol. Microbiol.">
        <title>The Global Catalogue of Microorganisms (GCM) 10K type strain sequencing project: providing services to taxonomists for standard genome sequencing and annotation.</title>
        <authorList>
            <consortium name="The Broad Institute Genomics Platform"/>
            <consortium name="The Broad Institute Genome Sequencing Center for Infectious Disease"/>
            <person name="Wu L."/>
            <person name="Ma J."/>
        </authorList>
    </citation>
    <scope>NUCLEOTIDE SEQUENCE [LARGE SCALE GENOMIC DNA]</scope>
    <source>
        <strain evidence="5 8">JCM 10667</strain>
    </source>
</reference>
<dbReference type="EMBL" id="BAAAHD010000032">
    <property type="protein sequence ID" value="GAA0570802.1"/>
    <property type="molecule type" value="Genomic_DNA"/>
</dbReference>
<organism evidence="6 7">
    <name type="scientific">Actinomadura livida</name>
    <dbReference type="NCBI Taxonomy" id="79909"/>
    <lineage>
        <taxon>Bacteria</taxon>
        <taxon>Bacillati</taxon>
        <taxon>Actinomycetota</taxon>
        <taxon>Actinomycetes</taxon>
        <taxon>Streptosporangiales</taxon>
        <taxon>Thermomonosporaceae</taxon>
        <taxon>Actinomadura</taxon>
    </lineage>
</organism>
<evidence type="ECO:0000313" key="5">
    <source>
        <dbReference type="EMBL" id="GAA0570802.1"/>
    </source>
</evidence>
<evidence type="ECO:0000259" key="4">
    <source>
        <dbReference type="Pfam" id="PF13458"/>
    </source>
</evidence>
<dbReference type="InterPro" id="IPR028082">
    <property type="entry name" value="Peripla_BP_I"/>
</dbReference>
<dbReference type="Gene3D" id="3.40.50.2300">
    <property type="match status" value="2"/>
</dbReference>
<dbReference type="SUPFAM" id="SSF53822">
    <property type="entry name" value="Periplasmic binding protein-like I"/>
    <property type="match status" value="1"/>
</dbReference>
<evidence type="ECO:0000256" key="2">
    <source>
        <dbReference type="ARBA" id="ARBA00022729"/>
    </source>
</evidence>
<dbReference type="Pfam" id="PF13458">
    <property type="entry name" value="Peripla_BP_6"/>
    <property type="match status" value="1"/>
</dbReference>
<dbReference type="PROSITE" id="PS51257">
    <property type="entry name" value="PROKAR_LIPOPROTEIN"/>
    <property type="match status" value="1"/>
</dbReference>
<dbReference type="RefSeq" id="WP_184885544.1">
    <property type="nucleotide sequence ID" value="NZ_BAAAHD010000032.1"/>
</dbReference>
<dbReference type="PANTHER" id="PTHR30483:SF6">
    <property type="entry name" value="PERIPLASMIC BINDING PROTEIN OF ABC TRANSPORTER FOR NATURAL AMINO ACIDS"/>
    <property type="match status" value="1"/>
</dbReference>
<dbReference type="Proteomes" id="UP000549343">
    <property type="component" value="Unassembled WGS sequence"/>
</dbReference>
<comment type="caution">
    <text evidence="6">The sequence shown here is derived from an EMBL/GenBank/DDBJ whole genome shotgun (WGS) entry which is preliminary data.</text>
</comment>
<dbReference type="EMBL" id="JACHMV010000001">
    <property type="protein sequence ID" value="MBB4775942.1"/>
    <property type="molecule type" value="Genomic_DNA"/>
</dbReference>
<comment type="similarity">
    <text evidence="1">Belongs to the leucine-binding protein family.</text>
</comment>
<reference evidence="5" key="3">
    <citation type="submission" date="2023-12" db="EMBL/GenBank/DDBJ databases">
        <authorList>
            <person name="Sun Q."/>
            <person name="Inoue M."/>
        </authorList>
    </citation>
    <scope>NUCLEOTIDE SEQUENCE</scope>
    <source>
        <strain evidence="5">JCM 10667</strain>
    </source>
</reference>
<dbReference type="InterPro" id="IPR051010">
    <property type="entry name" value="BCAA_transport"/>
</dbReference>
<evidence type="ECO:0000256" key="3">
    <source>
        <dbReference type="SAM" id="SignalP"/>
    </source>
</evidence>
<feature type="chain" id="PRO_5031204826" evidence="3">
    <location>
        <begin position="26"/>
        <end position="403"/>
    </location>
</feature>
<proteinExistence type="inferred from homology"/>
<evidence type="ECO:0000313" key="7">
    <source>
        <dbReference type="Proteomes" id="UP000549343"/>
    </source>
</evidence>
<sequence length="403" mass="43332">MGRERRFARRSLLTAALVACSVAMAGCGGDAGGGDDTFDVLFIGGTTGPYGTNGKATVRALEAAAEYINESGGVGGKKIKLEVKDNQGDPTKSVSLLQESLSGGKPDLMIPSATSPEALAMLPLITRNKIVTVGFPASPLIDDPKQYPYHFQGVASSERQLNGLKARLERSNVKRLGILASEDEYGKGVVEAVKRQLKGAPIDVNVVTYSPGDVDLRVPYERMLDGDPDFVYLDTTGESAVRLLQAREQADATDIPTIAGSGMSMTAGGPHKYGSEAANKNLEILVFSVEVAQPESEQSEVFKQFMKRYAKGQPVQTSLSTPALAWDQLRLGAAAAEVEGAFDDYPDSYVQAFYKLDVPEGHWLTAKKFEFEAGRHSLVPALEDFPFIPSSPMVNGQYQVKEK</sequence>
<dbReference type="AlphaFoldDB" id="A0A7W7MZI6"/>
<protein>
    <submittedName>
        <fullName evidence="6">Branched-chain amino acid transport system substrate-binding protein</fullName>
    </submittedName>
</protein>
<feature type="signal peptide" evidence="3">
    <location>
        <begin position="1"/>
        <end position="25"/>
    </location>
</feature>
<evidence type="ECO:0000256" key="1">
    <source>
        <dbReference type="ARBA" id="ARBA00010062"/>
    </source>
</evidence>
<dbReference type="Proteomes" id="UP001501427">
    <property type="component" value="Unassembled WGS sequence"/>
</dbReference>
<keyword evidence="8" id="KW-1185">Reference proteome</keyword>
<evidence type="ECO:0000313" key="6">
    <source>
        <dbReference type="EMBL" id="MBB4775942.1"/>
    </source>
</evidence>